<feature type="domain" description="Zinc finger DksA/TraR C4-type" evidence="5">
    <location>
        <begin position="79"/>
        <end position="109"/>
    </location>
</feature>
<comment type="caution">
    <text evidence="6">The sequence shown here is derived from an EMBL/GenBank/DDBJ whole genome shotgun (WGS) entry which is preliminary data.</text>
</comment>
<dbReference type="PANTHER" id="PTHR33823:SF4">
    <property type="entry name" value="GENERAL STRESS PROTEIN 16O"/>
    <property type="match status" value="1"/>
</dbReference>
<keyword evidence="1" id="KW-0479">Metal-binding</keyword>
<keyword evidence="7" id="KW-1185">Reference proteome</keyword>
<evidence type="ECO:0000256" key="2">
    <source>
        <dbReference type="ARBA" id="ARBA00022771"/>
    </source>
</evidence>
<dbReference type="Gene3D" id="1.20.120.910">
    <property type="entry name" value="DksA, coiled-coil domain"/>
    <property type="match status" value="1"/>
</dbReference>
<dbReference type="PROSITE" id="PS51128">
    <property type="entry name" value="ZF_DKSA_2"/>
    <property type="match status" value="1"/>
</dbReference>
<evidence type="ECO:0000313" key="7">
    <source>
        <dbReference type="Proteomes" id="UP000245697"/>
    </source>
</evidence>
<keyword evidence="2" id="KW-0863">Zinc-finger</keyword>
<evidence type="ECO:0000256" key="4">
    <source>
        <dbReference type="PROSITE-ProRule" id="PRU00510"/>
    </source>
</evidence>
<dbReference type="RefSeq" id="WP_109588503.1">
    <property type="nucleotide sequence ID" value="NZ_BONA01000021.1"/>
</dbReference>
<dbReference type="PROSITE" id="PS01102">
    <property type="entry name" value="ZF_DKSA_1"/>
    <property type="match status" value="1"/>
</dbReference>
<gene>
    <name evidence="6" type="ORF">BC793_10165</name>
</gene>
<protein>
    <submittedName>
        <fullName evidence="6">TraR/DksA family transcriptional regulator</fullName>
    </submittedName>
</protein>
<dbReference type="InterPro" id="IPR000962">
    <property type="entry name" value="Znf_DskA_TraR"/>
</dbReference>
<dbReference type="AlphaFoldDB" id="A0A316FWN4"/>
<dbReference type="GO" id="GO:0008270">
    <property type="term" value="F:zinc ion binding"/>
    <property type="evidence" value="ECO:0007669"/>
    <property type="project" value="UniProtKB-KW"/>
</dbReference>
<reference evidence="6 7" key="1">
    <citation type="submission" date="2018-05" db="EMBL/GenBank/DDBJ databases">
        <title>Genomic Encyclopedia of Archaeal and Bacterial Type Strains, Phase II (KMG-II): from individual species to whole genera.</title>
        <authorList>
            <person name="Goeker M."/>
        </authorList>
    </citation>
    <scope>NUCLEOTIDE SEQUENCE [LARGE SCALE GENOMIC DNA]</scope>
    <source>
        <strain evidence="6 7">DSM 45184</strain>
    </source>
</reference>
<feature type="zinc finger region" description="dksA C4-type" evidence="4">
    <location>
        <begin position="84"/>
        <end position="108"/>
    </location>
</feature>
<dbReference type="SUPFAM" id="SSF109635">
    <property type="entry name" value="DnaK suppressor protein DksA, alpha-hairpin domain"/>
    <property type="match status" value="1"/>
</dbReference>
<dbReference type="Proteomes" id="UP000245697">
    <property type="component" value="Unassembled WGS sequence"/>
</dbReference>
<evidence type="ECO:0000313" key="6">
    <source>
        <dbReference type="EMBL" id="PWK52056.1"/>
    </source>
</evidence>
<name>A0A316FWN4_9ACTN</name>
<evidence type="ECO:0000256" key="1">
    <source>
        <dbReference type="ARBA" id="ARBA00022723"/>
    </source>
</evidence>
<dbReference type="InterPro" id="IPR037187">
    <property type="entry name" value="DnaK_N"/>
</dbReference>
<keyword evidence="3" id="KW-0862">Zinc</keyword>
<accession>A0A316FWN4</accession>
<dbReference type="SUPFAM" id="SSF57716">
    <property type="entry name" value="Glucocorticoid receptor-like (DNA-binding domain)"/>
    <property type="match status" value="1"/>
</dbReference>
<evidence type="ECO:0000259" key="5">
    <source>
        <dbReference type="Pfam" id="PF01258"/>
    </source>
</evidence>
<organism evidence="6 7">
    <name type="scientific">Actinoplanes xinjiangensis</name>
    <dbReference type="NCBI Taxonomy" id="512350"/>
    <lineage>
        <taxon>Bacteria</taxon>
        <taxon>Bacillati</taxon>
        <taxon>Actinomycetota</taxon>
        <taxon>Actinomycetes</taxon>
        <taxon>Micromonosporales</taxon>
        <taxon>Micromonosporaceae</taxon>
        <taxon>Actinoplanes</taxon>
    </lineage>
</organism>
<dbReference type="OrthoDB" id="1121111at2"/>
<evidence type="ECO:0000256" key="3">
    <source>
        <dbReference type="ARBA" id="ARBA00022833"/>
    </source>
</evidence>
<dbReference type="EMBL" id="QGGR01000001">
    <property type="protein sequence ID" value="PWK52056.1"/>
    <property type="molecule type" value="Genomic_DNA"/>
</dbReference>
<sequence length="109" mass="11662">MTVRDELLRRRAEFTASAAALASDLTALFEASRNTNGDDEHDPEGATIGFERAQLTALLATARQRVADVDEALARMDAGTYGVCDGCGQGIAEQRLLARPFARTCLTCA</sequence>
<dbReference type="Pfam" id="PF01258">
    <property type="entry name" value="zf-dskA_traR"/>
    <property type="match status" value="1"/>
</dbReference>
<dbReference type="PANTHER" id="PTHR33823">
    <property type="entry name" value="RNA POLYMERASE-BINDING TRANSCRIPTION FACTOR DKSA-RELATED"/>
    <property type="match status" value="1"/>
</dbReference>
<proteinExistence type="predicted"/>
<dbReference type="InterPro" id="IPR020458">
    <property type="entry name" value="Znf_DskA_TraR_CS"/>
</dbReference>